<comment type="caution">
    <text evidence="1">The sequence shown here is derived from an EMBL/GenBank/DDBJ whole genome shotgun (WGS) entry which is preliminary data.</text>
</comment>
<keyword evidence="2" id="KW-1185">Reference proteome</keyword>
<name>A0ACC2YH67_9PEZI</name>
<accession>A0ACC2YH67</accession>
<evidence type="ECO:0000313" key="1">
    <source>
        <dbReference type="EMBL" id="KAJ9634665.1"/>
    </source>
</evidence>
<evidence type="ECO:0000313" key="2">
    <source>
        <dbReference type="Proteomes" id="UP001172680"/>
    </source>
</evidence>
<protein>
    <submittedName>
        <fullName evidence="1">Uncharacterized protein</fullName>
    </submittedName>
</protein>
<proteinExistence type="predicted"/>
<reference evidence="1" key="1">
    <citation type="submission" date="2022-10" db="EMBL/GenBank/DDBJ databases">
        <title>Culturing micro-colonial fungi from biological soil crusts in the Mojave desert and describing Neophaeococcomyces mojavensis, and introducing the new genera and species Taxawa tesnikishii.</title>
        <authorList>
            <person name="Kurbessoian T."/>
            <person name="Stajich J.E."/>
        </authorList>
    </citation>
    <scope>NUCLEOTIDE SEQUENCE</scope>
    <source>
        <strain evidence="1">JES_115</strain>
    </source>
</reference>
<organism evidence="1 2">
    <name type="scientific">Coniosporium tulheliwenetii</name>
    <dbReference type="NCBI Taxonomy" id="3383036"/>
    <lineage>
        <taxon>Eukaryota</taxon>
        <taxon>Fungi</taxon>
        <taxon>Dikarya</taxon>
        <taxon>Ascomycota</taxon>
        <taxon>Pezizomycotina</taxon>
        <taxon>Dothideomycetes</taxon>
        <taxon>Dothideomycetes incertae sedis</taxon>
        <taxon>Coniosporium</taxon>
    </lineage>
</organism>
<dbReference type="Proteomes" id="UP001172680">
    <property type="component" value="Unassembled WGS sequence"/>
</dbReference>
<sequence length="212" mass="23055">MRFTAVALVALLGLAAAAPVADPEPQLVPSGEDIRIESINYAGTGCPAGSVATSLTDDKTLLTLAFDKYTAQSGPHIQPVENRKNCQLTLKLKYPHGFQYSIFTADYRGFAAIKKGSTGTCKSTYYFSGMQQQASLATEFKGPFEDDYLKHDELDVVSMVWSPCGQQGMLNINSQVRVTPIGSDSANLLTVDSTDLKFKNIFGLKWRKCPGK</sequence>
<dbReference type="EMBL" id="JAPDRP010000031">
    <property type="protein sequence ID" value="KAJ9634665.1"/>
    <property type="molecule type" value="Genomic_DNA"/>
</dbReference>
<gene>
    <name evidence="1" type="ORF">H2199_008950</name>
</gene>